<comment type="caution">
    <text evidence="2">The sequence shown here is derived from an EMBL/GenBank/DDBJ whole genome shotgun (WGS) entry which is preliminary data.</text>
</comment>
<evidence type="ECO:0000256" key="1">
    <source>
        <dbReference type="SAM" id="SignalP"/>
    </source>
</evidence>
<sequence length="292" mass="30086">MSLKHLLSAAACVAAIGVAPIAHSASINVLWYGQGSAYNTQMTNLAAGAASYDPAGDGSLSWNFTLWNSSDPTPTFSAYDVLVIGSSQTFGMGFDATRLLGAKSEIEAARGTRTFLSGQDADWHYINGPGAVDDGPRGFLINAVNWAGSGTGLGIVSLADGWAGSGSQWWSNANSFLAAELAGTTAYFQEESVVIPAATAGFPVNEGLTTAGLSNWGTSSHSGFTSVPTGYLSINDSGSFQGRYVTIVTEAYAGGCTSGCGDEPTPVPAPPTLLLMGMALFALGAVNRRRMR</sequence>
<dbReference type="NCBIfam" id="TIGR02595">
    <property type="entry name" value="PEP_CTERM"/>
    <property type="match status" value="1"/>
</dbReference>
<evidence type="ECO:0000313" key="2">
    <source>
        <dbReference type="EMBL" id="MFD1265229.1"/>
    </source>
</evidence>
<dbReference type="Proteomes" id="UP001597158">
    <property type="component" value="Unassembled WGS sequence"/>
</dbReference>
<keyword evidence="3" id="KW-1185">Reference proteome</keyword>
<proteinExistence type="predicted"/>
<keyword evidence="1" id="KW-0732">Signal</keyword>
<dbReference type="EMBL" id="JBHTMC010000031">
    <property type="protein sequence ID" value="MFD1265229.1"/>
    <property type="molecule type" value="Genomic_DNA"/>
</dbReference>
<evidence type="ECO:0000313" key="3">
    <source>
        <dbReference type="Proteomes" id="UP001597158"/>
    </source>
</evidence>
<feature type="chain" id="PRO_5046518971" evidence="1">
    <location>
        <begin position="25"/>
        <end position="292"/>
    </location>
</feature>
<reference evidence="3" key="1">
    <citation type="journal article" date="2019" name="Int. J. Syst. Evol. Microbiol.">
        <title>The Global Catalogue of Microorganisms (GCM) 10K type strain sequencing project: providing services to taxonomists for standard genome sequencing and annotation.</title>
        <authorList>
            <consortium name="The Broad Institute Genomics Platform"/>
            <consortium name="The Broad Institute Genome Sequencing Center for Infectious Disease"/>
            <person name="Wu L."/>
            <person name="Ma J."/>
        </authorList>
    </citation>
    <scope>NUCLEOTIDE SEQUENCE [LARGE SCALE GENOMIC DNA]</scope>
    <source>
        <strain evidence="3">CCUG 48884</strain>
    </source>
</reference>
<name>A0ABW3WHC0_9RHOO</name>
<accession>A0ABW3WHC0</accession>
<dbReference type="InterPro" id="IPR013424">
    <property type="entry name" value="Ice-binding_C"/>
</dbReference>
<feature type="signal peptide" evidence="1">
    <location>
        <begin position="1"/>
        <end position="24"/>
    </location>
</feature>
<organism evidence="2 3">
    <name type="scientific">Thauera mechernichensis</name>
    <dbReference type="NCBI Taxonomy" id="82788"/>
    <lineage>
        <taxon>Bacteria</taxon>
        <taxon>Pseudomonadati</taxon>
        <taxon>Pseudomonadota</taxon>
        <taxon>Betaproteobacteria</taxon>
        <taxon>Rhodocyclales</taxon>
        <taxon>Zoogloeaceae</taxon>
        <taxon>Thauera</taxon>
    </lineage>
</organism>
<dbReference type="RefSeq" id="WP_277830157.1">
    <property type="nucleotide sequence ID" value="NZ_JARQZE010000001.1"/>
</dbReference>
<protein>
    <submittedName>
        <fullName evidence="2">PEP-CTERM sorting domain-containing protein</fullName>
    </submittedName>
</protein>
<gene>
    <name evidence="2" type="ORF">ACFQ4M_16765</name>
</gene>